<name>A0ABQ6K2L5_9MICO</name>
<comment type="caution">
    <text evidence="2">The sequence shown here is derived from an EMBL/GenBank/DDBJ whole genome shotgun (WGS) entry which is preliminary data.</text>
</comment>
<evidence type="ECO:0000313" key="3">
    <source>
        <dbReference type="Proteomes" id="UP001157034"/>
    </source>
</evidence>
<organism evidence="2 3">
    <name type="scientific">Pseudolysinimonas kribbensis</name>
    <dbReference type="NCBI Taxonomy" id="433641"/>
    <lineage>
        <taxon>Bacteria</taxon>
        <taxon>Bacillati</taxon>
        <taxon>Actinomycetota</taxon>
        <taxon>Actinomycetes</taxon>
        <taxon>Micrococcales</taxon>
        <taxon>Microbacteriaceae</taxon>
        <taxon>Pseudolysinimonas</taxon>
    </lineage>
</organism>
<evidence type="ECO:0000259" key="1">
    <source>
        <dbReference type="Pfam" id="PF01882"/>
    </source>
</evidence>
<dbReference type="Pfam" id="PF01882">
    <property type="entry name" value="DUF58"/>
    <property type="match status" value="1"/>
</dbReference>
<dbReference type="InterPro" id="IPR002881">
    <property type="entry name" value="DUF58"/>
</dbReference>
<proteinExistence type="predicted"/>
<dbReference type="EMBL" id="BSVB01000001">
    <property type="protein sequence ID" value="GMA94006.1"/>
    <property type="molecule type" value="Genomic_DNA"/>
</dbReference>
<dbReference type="RefSeq" id="WP_284253029.1">
    <property type="nucleotide sequence ID" value="NZ_BSVB01000001.1"/>
</dbReference>
<reference evidence="3" key="1">
    <citation type="journal article" date="2019" name="Int. J. Syst. Evol. Microbiol.">
        <title>The Global Catalogue of Microorganisms (GCM) 10K type strain sequencing project: providing services to taxonomists for standard genome sequencing and annotation.</title>
        <authorList>
            <consortium name="The Broad Institute Genomics Platform"/>
            <consortium name="The Broad Institute Genome Sequencing Center for Infectious Disease"/>
            <person name="Wu L."/>
            <person name="Ma J."/>
        </authorList>
    </citation>
    <scope>NUCLEOTIDE SEQUENCE [LARGE SCALE GENOMIC DNA]</scope>
    <source>
        <strain evidence="3">NBRC 108894</strain>
    </source>
</reference>
<dbReference type="PANTHER" id="PTHR34351:SF1">
    <property type="entry name" value="SLR1927 PROTEIN"/>
    <property type="match status" value="1"/>
</dbReference>
<sequence length="360" mass="39111">MVAAGDPVDVRMRIRNTGSAPSPSVVWNDAIPWQEDDPAPRQLAPIPAGTTEQRVRIADYRLHPARRGVYAIGPLVVEQRDAFGMVARVAAVGEQDRLVVIPTVDRLPDGGPAPADGEGTARLIQRRVAGNDDDLTTREYRAGDALRRVHWRASARHGELMVRQEEHRSRPDAHIVVDTRIGGYPDGHPDAGRAWTETLESDAFEWVVRMTASLGIHLEEAGFRVEIEETARAQLEQIGERWEGGRRIDGFLTSLAGVRLLAPPPGELSAPGGPSGPLFAVIADAEDVTADWLVRRRRGADVAIAFAVGPRPELAERLTEAGWTCVPVAAHDRPADIWRDLAVQGLFASAAFRGAVDGAH</sequence>
<keyword evidence="3" id="KW-1185">Reference proteome</keyword>
<dbReference type="PANTHER" id="PTHR34351">
    <property type="entry name" value="SLR1927 PROTEIN-RELATED"/>
    <property type="match status" value="1"/>
</dbReference>
<accession>A0ABQ6K2L5</accession>
<evidence type="ECO:0000313" key="2">
    <source>
        <dbReference type="EMBL" id="GMA94006.1"/>
    </source>
</evidence>
<feature type="domain" description="DUF58" evidence="1">
    <location>
        <begin position="137"/>
        <end position="179"/>
    </location>
</feature>
<protein>
    <submittedName>
        <fullName evidence="2">Membrane protein</fullName>
    </submittedName>
</protein>
<dbReference type="Proteomes" id="UP001157034">
    <property type="component" value="Unassembled WGS sequence"/>
</dbReference>
<gene>
    <name evidence="2" type="ORF">GCM10025881_08300</name>
</gene>